<feature type="domain" description="DEAD-box helicase OB fold" evidence="1">
    <location>
        <begin position="32"/>
        <end position="109"/>
    </location>
</feature>
<dbReference type="InParanoid" id="A0A7M7PPT0"/>
<keyword evidence="3" id="KW-1185">Reference proteome</keyword>
<dbReference type="GeneID" id="105442574"/>
<dbReference type="Proteomes" id="UP000007110">
    <property type="component" value="Unassembled WGS sequence"/>
</dbReference>
<reference evidence="2" key="2">
    <citation type="submission" date="2021-01" db="UniProtKB">
        <authorList>
            <consortium name="EnsemblMetazoa"/>
        </authorList>
    </citation>
    <scope>IDENTIFICATION</scope>
</reference>
<reference evidence="3" key="1">
    <citation type="submission" date="2015-02" db="EMBL/GenBank/DDBJ databases">
        <title>Genome sequencing for Strongylocentrotus purpuratus.</title>
        <authorList>
            <person name="Murali S."/>
            <person name="Liu Y."/>
            <person name="Vee V."/>
            <person name="English A."/>
            <person name="Wang M."/>
            <person name="Skinner E."/>
            <person name="Han Y."/>
            <person name="Muzny D.M."/>
            <person name="Worley K.C."/>
            <person name="Gibbs R.A."/>
        </authorList>
    </citation>
    <scope>NUCLEOTIDE SEQUENCE</scope>
</reference>
<dbReference type="AlphaFoldDB" id="A0A7M7PPT0"/>
<dbReference type="OMA" id="QRRTVYI"/>
<protein>
    <recommendedName>
        <fullName evidence="1">DEAD-box helicase OB fold domain-containing protein</fullName>
    </recommendedName>
</protein>
<accession>A0A7M7PPT0</accession>
<dbReference type="RefSeq" id="XP_030853915.1">
    <property type="nucleotide sequence ID" value="XM_030998055.1"/>
</dbReference>
<evidence type="ECO:0000259" key="1">
    <source>
        <dbReference type="Pfam" id="PF07717"/>
    </source>
</evidence>
<evidence type="ECO:0000313" key="2">
    <source>
        <dbReference type="EnsemblMetazoa" id="XP_030853915"/>
    </source>
</evidence>
<proteinExistence type="predicted"/>
<dbReference type="Pfam" id="PF07717">
    <property type="entry name" value="OB_NTP_bind"/>
    <property type="match status" value="1"/>
</dbReference>
<name>A0A7M7PPT0_STRPU</name>
<dbReference type="KEGG" id="spu:105442574"/>
<dbReference type="EnsemblMetazoa" id="XM_030998055">
    <property type="protein sequence ID" value="XP_030853915"/>
    <property type="gene ID" value="LOC105442574"/>
</dbReference>
<dbReference type="OrthoDB" id="10253254at2759"/>
<organism evidence="2 3">
    <name type="scientific">Strongylocentrotus purpuratus</name>
    <name type="common">Purple sea urchin</name>
    <dbReference type="NCBI Taxonomy" id="7668"/>
    <lineage>
        <taxon>Eukaryota</taxon>
        <taxon>Metazoa</taxon>
        <taxon>Echinodermata</taxon>
        <taxon>Eleutherozoa</taxon>
        <taxon>Echinozoa</taxon>
        <taxon>Echinoidea</taxon>
        <taxon>Euechinoidea</taxon>
        <taxon>Echinacea</taxon>
        <taxon>Camarodonta</taxon>
        <taxon>Echinidea</taxon>
        <taxon>Strongylocentrotidae</taxon>
        <taxon>Strongylocentrotus</taxon>
    </lineage>
</organism>
<sequence>MRRARDVRDQLQGLMERVEMEIVSCGMDSVVIRKAVTAGFFYHTARFSKGGNYKTVKHQQTVMVHPNSGLFEEQPRWLIYHELVFTTKEFMRQVIEIENGWLLEAAPHYYKGKELEDASSKKMPKGVGKSAGS</sequence>
<dbReference type="InterPro" id="IPR011709">
    <property type="entry name" value="DEAD-box_helicase_OB_fold"/>
</dbReference>
<evidence type="ECO:0000313" key="3">
    <source>
        <dbReference type="Proteomes" id="UP000007110"/>
    </source>
</evidence>